<evidence type="ECO:0000256" key="1">
    <source>
        <dbReference type="SAM" id="SignalP"/>
    </source>
</evidence>
<reference evidence="2 3" key="1">
    <citation type="submission" date="2018-03" db="EMBL/GenBank/DDBJ databases">
        <title>Genomic Encyclopedia of Archaeal and Bacterial Type Strains, Phase II (KMG-II): from individual species to whole genera.</title>
        <authorList>
            <person name="Goeker M."/>
        </authorList>
    </citation>
    <scope>NUCLEOTIDE SEQUENCE [LARGE SCALE GENOMIC DNA]</scope>
    <source>
        <strain evidence="2 3">DSM 28057</strain>
    </source>
</reference>
<protein>
    <submittedName>
        <fullName evidence="2">Bor protein</fullName>
    </submittedName>
</protein>
<accession>A0A2P8EE62</accession>
<organism evidence="2 3">
    <name type="scientific">Cecembia rubra</name>
    <dbReference type="NCBI Taxonomy" id="1485585"/>
    <lineage>
        <taxon>Bacteria</taxon>
        <taxon>Pseudomonadati</taxon>
        <taxon>Bacteroidota</taxon>
        <taxon>Cytophagia</taxon>
        <taxon>Cytophagales</taxon>
        <taxon>Cyclobacteriaceae</taxon>
        <taxon>Cecembia</taxon>
    </lineage>
</organism>
<name>A0A2P8EE62_9BACT</name>
<sequence>MKKIIFKSALILALSGSLTSCYTQTYMVGNGPQKGVETTEKSHYLVYGLAPLKTADPVKMAGESTDYSVTIQHSFIDGLLNALTFGIYTPTTTKVVK</sequence>
<gene>
    <name evidence="2" type="ORF">CLV48_101652</name>
</gene>
<dbReference type="OrthoDB" id="1453440at2"/>
<keyword evidence="1" id="KW-0732">Signal</keyword>
<evidence type="ECO:0000313" key="3">
    <source>
        <dbReference type="Proteomes" id="UP000240708"/>
    </source>
</evidence>
<dbReference type="InterPro" id="IPR010438">
    <property type="entry name" value="Lambda_Bor"/>
</dbReference>
<dbReference type="AlphaFoldDB" id="A0A2P8EE62"/>
<dbReference type="Proteomes" id="UP000240708">
    <property type="component" value="Unassembled WGS sequence"/>
</dbReference>
<dbReference type="Pfam" id="PF06291">
    <property type="entry name" value="Lambda_Bor"/>
    <property type="match status" value="1"/>
</dbReference>
<feature type="signal peptide" evidence="1">
    <location>
        <begin position="1"/>
        <end position="22"/>
    </location>
</feature>
<feature type="chain" id="PRO_5015173887" evidence="1">
    <location>
        <begin position="23"/>
        <end position="97"/>
    </location>
</feature>
<dbReference type="PROSITE" id="PS51257">
    <property type="entry name" value="PROKAR_LIPOPROTEIN"/>
    <property type="match status" value="1"/>
</dbReference>
<keyword evidence="3" id="KW-1185">Reference proteome</keyword>
<comment type="caution">
    <text evidence="2">The sequence shown here is derived from an EMBL/GenBank/DDBJ whole genome shotgun (WGS) entry which is preliminary data.</text>
</comment>
<dbReference type="RefSeq" id="WP_106565770.1">
    <property type="nucleotide sequence ID" value="NZ_JAUVYL010000041.1"/>
</dbReference>
<evidence type="ECO:0000313" key="2">
    <source>
        <dbReference type="EMBL" id="PSL07714.1"/>
    </source>
</evidence>
<proteinExistence type="predicted"/>
<dbReference type="EMBL" id="PYGF01000001">
    <property type="protein sequence ID" value="PSL07714.1"/>
    <property type="molecule type" value="Genomic_DNA"/>
</dbReference>